<protein>
    <submittedName>
        <fullName evidence="2">Uncharacterized protein</fullName>
    </submittedName>
</protein>
<gene>
    <name evidence="2" type="ORF">ACFSPV_04950</name>
</gene>
<dbReference type="InterPro" id="IPR058163">
    <property type="entry name" value="LysR-type_TF_proteobact-type"/>
</dbReference>
<sequence>MVPVGPPQRFACVAAPSYLALRGTLRTPRELPGHSCIGRRFPSLHCYAWEFHVNGEPLAVEVNGPLVFDDDLPMIQAACDGAGMA</sequence>
<evidence type="ECO:0000256" key="1">
    <source>
        <dbReference type="ARBA" id="ARBA00009437"/>
    </source>
</evidence>
<evidence type="ECO:0000313" key="3">
    <source>
        <dbReference type="Proteomes" id="UP001597287"/>
    </source>
</evidence>
<reference evidence="3" key="1">
    <citation type="journal article" date="2019" name="Int. J. Syst. Evol. Microbiol.">
        <title>The Global Catalogue of Microorganisms (GCM) 10K type strain sequencing project: providing services to taxonomists for standard genome sequencing and annotation.</title>
        <authorList>
            <consortium name="The Broad Institute Genomics Platform"/>
            <consortium name="The Broad Institute Genome Sequencing Center for Infectious Disease"/>
            <person name="Wu L."/>
            <person name="Ma J."/>
        </authorList>
    </citation>
    <scope>NUCLEOTIDE SEQUENCE [LARGE SCALE GENOMIC DNA]</scope>
    <source>
        <strain evidence="3">CCUG 62793</strain>
    </source>
</reference>
<keyword evidence="3" id="KW-1185">Reference proteome</keyword>
<name>A0ABW5EJE7_9BURK</name>
<dbReference type="PANTHER" id="PTHR30537">
    <property type="entry name" value="HTH-TYPE TRANSCRIPTIONAL REGULATOR"/>
    <property type="match status" value="1"/>
</dbReference>
<dbReference type="RefSeq" id="WP_380105344.1">
    <property type="nucleotide sequence ID" value="NZ_JBHSIH010000001.1"/>
</dbReference>
<accession>A0ABW5EJE7</accession>
<comment type="similarity">
    <text evidence="1">Belongs to the LysR transcriptional regulatory family.</text>
</comment>
<dbReference type="EMBL" id="JBHUIG010000004">
    <property type="protein sequence ID" value="MFD2318040.1"/>
    <property type="molecule type" value="Genomic_DNA"/>
</dbReference>
<dbReference type="Proteomes" id="UP001597287">
    <property type="component" value="Unassembled WGS sequence"/>
</dbReference>
<dbReference type="SUPFAM" id="SSF53850">
    <property type="entry name" value="Periplasmic binding protein-like II"/>
    <property type="match status" value="1"/>
</dbReference>
<organism evidence="2 3">
    <name type="scientific">Delftia deserti</name>
    <dbReference type="NCBI Taxonomy" id="1651218"/>
    <lineage>
        <taxon>Bacteria</taxon>
        <taxon>Pseudomonadati</taxon>
        <taxon>Pseudomonadota</taxon>
        <taxon>Betaproteobacteria</taxon>
        <taxon>Burkholderiales</taxon>
        <taxon>Comamonadaceae</taxon>
        <taxon>Delftia</taxon>
    </lineage>
</organism>
<comment type="caution">
    <text evidence="2">The sequence shown here is derived from an EMBL/GenBank/DDBJ whole genome shotgun (WGS) entry which is preliminary data.</text>
</comment>
<dbReference type="Gene3D" id="3.40.190.10">
    <property type="entry name" value="Periplasmic binding protein-like II"/>
    <property type="match status" value="1"/>
</dbReference>
<proteinExistence type="inferred from homology"/>
<dbReference type="PANTHER" id="PTHR30537:SF1">
    <property type="entry name" value="HTH-TYPE TRANSCRIPTIONAL REGULATOR PGRR"/>
    <property type="match status" value="1"/>
</dbReference>
<evidence type="ECO:0000313" key="2">
    <source>
        <dbReference type="EMBL" id="MFD2318040.1"/>
    </source>
</evidence>